<gene>
    <name evidence="2" type="ORF">NCTC11432_01022</name>
</gene>
<dbReference type="Proteomes" id="UP000279227">
    <property type="component" value="Chromosome"/>
</dbReference>
<dbReference type="GeneID" id="93021826"/>
<reference evidence="2 3" key="1">
    <citation type="submission" date="2018-12" db="EMBL/GenBank/DDBJ databases">
        <authorList>
            <consortium name="Pathogen Informatics"/>
        </authorList>
    </citation>
    <scope>NUCLEOTIDE SEQUENCE [LARGE SCALE GENOMIC DNA]</scope>
    <source>
        <strain evidence="2 3">NCTC11432</strain>
    </source>
</reference>
<evidence type="ECO:0000313" key="3">
    <source>
        <dbReference type="Proteomes" id="UP000279227"/>
    </source>
</evidence>
<dbReference type="AlphaFoldDB" id="A0A448AYU4"/>
<sequence length="268" mass="31970">MKFRKFGFFQQRMYMKKMMIGLTMALSITIWGQKSPAKTNNLTPYSYQTFNCDNKGYFDPAKYKKEEIDGVNKLLYQFNGVVFDTRPVFKLSQLEEIRQNREAYLEELEKQYQEKKKELYSIKVIDLPRWKKLQEETIQSFENEYQLNKEEIIAYSDPSTLKNSKYYDTCREQIDAIASPDREKMYAAWRMYTELKSKNNADPKGVMARFDAKMNDPQREDYALIDMIGLGFHNCANSSFRQKRDNEETSYKDFDKIFTKLKRTCDEP</sequence>
<proteinExistence type="predicted"/>
<name>A0A448AYU4_CHRGE</name>
<keyword evidence="1" id="KW-0175">Coiled coil</keyword>
<evidence type="ECO:0000256" key="1">
    <source>
        <dbReference type="SAM" id="Coils"/>
    </source>
</evidence>
<evidence type="ECO:0000313" key="2">
    <source>
        <dbReference type="EMBL" id="VEE05442.1"/>
    </source>
</evidence>
<dbReference type="KEGG" id="cgle:NCTC11432_01022"/>
<dbReference type="RefSeq" id="WP_002979026.1">
    <property type="nucleotide sequence ID" value="NZ_CP068486.1"/>
</dbReference>
<protein>
    <submittedName>
        <fullName evidence="2">Uncharacterized protein</fullName>
    </submittedName>
</protein>
<organism evidence="2 3">
    <name type="scientific">Chryseobacterium gleum</name>
    <name type="common">Flavobacterium gleum</name>
    <dbReference type="NCBI Taxonomy" id="250"/>
    <lineage>
        <taxon>Bacteria</taxon>
        <taxon>Pseudomonadati</taxon>
        <taxon>Bacteroidota</taxon>
        <taxon>Flavobacteriia</taxon>
        <taxon>Flavobacteriales</taxon>
        <taxon>Weeksellaceae</taxon>
        <taxon>Chryseobacterium group</taxon>
        <taxon>Chryseobacterium</taxon>
    </lineage>
</organism>
<dbReference type="STRING" id="525257.HMPREF0204_13453"/>
<dbReference type="EMBL" id="LR134289">
    <property type="protein sequence ID" value="VEE05442.1"/>
    <property type="molecule type" value="Genomic_DNA"/>
</dbReference>
<feature type="coiled-coil region" evidence="1">
    <location>
        <begin position="91"/>
        <end position="151"/>
    </location>
</feature>
<accession>A0A448AYU4</accession>